<protein>
    <submittedName>
        <fullName evidence="1">WD-repeat protein</fullName>
    </submittedName>
</protein>
<comment type="caution">
    <text evidence="1">The sequence shown here is derived from an EMBL/GenBank/DDBJ whole genome shotgun (WGS) entry which is preliminary data.</text>
</comment>
<dbReference type="AlphaFoldDB" id="A0A0C1ZPN2"/>
<proteinExistence type="predicted"/>
<gene>
    <name evidence="1" type="ORF">DB30_00108</name>
</gene>
<evidence type="ECO:0000313" key="1">
    <source>
        <dbReference type="EMBL" id="KIG19599.1"/>
    </source>
</evidence>
<accession>A0A0C1ZPN2</accession>
<sequence length="200" mass="22508">MIDEVLDPGTCRNLIKQADGDRWLTTTAELLRAANGPHALPPRRANDTDRPCRLVGADRERPRFAVLDLPVLALRLYHRLLSQLPTSREGAALTGLKPLLRCIEYRKGEGTRAHTDPPRETLDGQLSQLSVLVFLNDHFTGGSVEFPQLGRTVQARTGRVCVFPHSLTHVDHVVLRGRKFVLETEVFYSADWQPYRAEPL</sequence>
<reference evidence="1 2" key="1">
    <citation type="submission" date="2014-12" db="EMBL/GenBank/DDBJ databases">
        <title>Genome assembly of Enhygromyxa salina DSM 15201.</title>
        <authorList>
            <person name="Sharma G."/>
            <person name="Subramanian S."/>
        </authorList>
    </citation>
    <scope>NUCLEOTIDE SEQUENCE [LARGE SCALE GENOMIC DNA]</scope>
    <source>
        <strain evidence="1 2">DSM 15201</strain>
    </source>
</reference>
<dbReference type="Gene3D" id="2.60.120.620">
    <property type="entry name" value="q2cbj1_9rhob like domain"/>
    <property type="match status" value="1"/>
</dbReference>
<dbReference type="Proteomes" id="UP000031599">
    <property type="component" value="Unassembled WGS sequence"/>
</dbReference>
<dbReference type="EMBL" id="JMCC02000001">
    <property type="protein sequence ID" value="KIG19599.1"/>
    <property type="molecule type" value="Genomic_DNA"/>
</dbReference>
<organism evidence="1 2">
    <name type="scientific">Enhygromyxa salina</name>
    <dbReference type="NCBI Taxonomy" id="215803"/>
    <lineage>
        <taxon>Bacteria</taxon>
        <taxon>Pseudomonadati</taxon>
        <taxon>Myxococcota</taxon>
        <taxon>Polyangia</taxon>
        <taxon>Nannocystales</taxon>
        <taxon>Nannocystaceae</taxon>
        <taxon>Enhygromyxa</taxon>
    </lineage>
</organism>
<name>A0A0C1ZPN2_9BACT</name>
<evidence type="ECO:0000313" key="2">
    <source>
        <dbReference type="Proteomes" id="UP000031599"/>
    </source>
</evidence>